<dbReference type="SMART" id="SM00347">
    <property type="entry name" value="HTH_MARR"/>
    <property type="match status" value="1"/>
</dbReference>
<evidence type="ECO:0000313" key="6">
    <source>
        <dbReference type="Proteomes" id="UP000055019"/>
    </source>
</evidence>
<dbReference type="PROSITE" id="PS50995">
    <property type="entry name" value="HTH_MARR_2"/>
    <property type="match status" value="1"/>
</dbReference>
<keyword evidence="1" id="KW-0805">Transcription regulation</keyword>
<dbReference type="GO" id="GO:0003700">
    <property type="term" value="F:DNA-binding transcription factor activity"/>
    <property type="evidence" value="ECO:0007669"/>
    <property type="project" value="InterPro"/>
</dbReference>
<evidence type="ECO:0000256" key="2">
    <source>
        <dbReference type="ARBA" id="ARBA00023125"/>
    </source>
</evidence>
<proteinExistence type="predicted"/>
<dbReference type="AlphaFoldDB" id="A0A158KS90"/>
<evidence type="ECO:0000313" key="5">
    <source>
        <dbReference type="EMBL" id="SAL83977.1"/>
    </source>
</evidence>
<dbReference type="PANTHER" id="PTHR42756">
    <property type="entry name" value="TRANSCRIPTIONAL REGULATOR, MARR"/>
    <property type="match status" value="1"/>
</dbReference>
<name>A0A158KS90_9BURK</name>
<dbReference type="Gene3D" id="1.10.10.10">
    <property type="entry name" value="Winged helix-like DNA-binding domain superfamily/Winged helix DNA-binding domain"/>
    <property type="match status" value="1"/>
</dbReference>
<dbReference type="GO" id="GO:0003677">
    <property type="term" value="F:DNA binding"/>
    <property type="evidence" value="ECO:0007669"/>
    <property type="project" value="UniProtKB-KW"/>
</dbReference>
<dbReference type="InterPro" id="IPR000835">
    <property type="entry name" value="HTH_MarR-typ"/>
</dbReference>
<evidence type="ECO:0000256" key="3">
    <source>
        <dbReference type="ARBA" id="ARBA00023163"/>
    </source>
</evidence>
<dbReference type="SUPFAM" id="SSF46785">
    <property type="entry name" value="Winged helix' DNA-binding domain"/>
    <property type="match status" value="1"/>
</dbReference>
<evidence type="ECO:0000256" key="1">
    <source>
        <dbReference type="ARBA" id="ARBA00023015"/>
    </source>
</evidence>
<dbReference type="Proteomes" id="UP000055019">
    <property type="component" value="Unassembled WGS sequence"/>
</dbReference>
<dbReference type="PANTHER" id="PTHR42756:SF1">
    <property type="entry name" value="TRANSCRIPTIONAL REPRESSOR OF EMRAB OPERON"/>
    <property type="match status" value="1"/>
</dbReference>
<keyword evidence="2" id="KW-0238">DNA-binding</keyword>
<keyword evidence="6" id="KW-1185">Reference proteome</keyword>
<comment type="caution">
    <text evidence="5">The sequence shown here is derived from an EMBL/GenBank/DDBJ whole genome shotgun (WGS) entry which is preliminary data.</text>
</comment>
<evidence type="ECO:0000259" key="4">
    <source>
        <dbReference type="PROSITE" id="PS50995"/>
    </source>
</evidence>
<dbReference type="Pfam" id="PF01047">
    <property type="entry name" value="MarR"/>
    <property type="match status" value="1"/>
</dbReference>
<organism evidence="5 6">
    <name type="scientific">Caballeronia arvi</name>
    <dbReference type="NCBI Taxonomy" id="1777135"/>
    <lineage>
        <taxon>Bacteria</taxon>
        <taxon>Pseudomonadati</taxon>
        <taxon>Pseudomonadota</taxon>
        <taxon>Betaproteobacteria</taxon>
        <taxon>Burkholderiales</taxon>
        <taxon>Burkholderiaceae</taxon>
        <taxon>Caballeronia</taxon>
    </lineage>
</organism>
<sequence>MPLPTLEKDVDHYTPESFTLTESVGFAINKARNLLVAELDASLKDLDITTQQMGILLSMRGGVTQTPFELSKLLGIDTGLMTRMLDKLEAKGLLQRARSLEDRRVVNLTLTREGEKVAQELPHIVPVVLNGRLRKFNRSEFKEFLRLLNKFLED</sequence>
<dbReference type="PRINTS" id="PR00598">
    <property type="entry name" value="HTHMARR"/>
</dbReference>
<dbReference type="InterPro" id="IPR036388">
    <property type="entry name" value="WH-like_DNA-bd_sf"/>
</dbReference>
<keyword evidence="3" id="KW-0804">Transcription</keyword>
<dbReference type="InterPro" id="IPR036390">
    <property type="entry name" value="WH_DNA-bd_sf"/>
</dbReference>
<protein>
    <submittedName>
        <fullName evidence="5">MarR family transcriptional regulator</fullName>
    </submittedName>
</protein>
<accession>A0A158KS90</accession>
<gene>
    <name evidence="5" type="ORF">AWB74_06785</name>
</gene>
<feature type="domain" description="HTH marR-type" evidence="4">
    <location>
        <begin position="21"/>
        <end position="153"/>
    </location>
</feature>
<reference evidence="5" key="1">
    <citation type="submission" date="2016-01" db="EMBL/GenBank/DDBJ databases">
        <authorList>
            <person name="Peeters C."/>
        </authorList>
    </citation>
    <scope>NUCLEOTIDE SEQUENCE [LARGE SCALE GENOMIC DNA]</scope>
    <source>
        <strain evidence="5">LMG 29317</strain>
    </source>
</reference>
<dbReference type="EMBL" id="FCOM02000049">
    <property type="protein sequence ID" value="SAL83977.1"/>
    <property type="molecule type" value="Genomic_DNA"/>
</dbReference>